<evidence type="ECO:0000313" key="3">
    <source>
        <dbReference type="EMBL" id="MFD1670646.1"/>
    </source>
</evidence>
<comment type="caution">
    <text evidence="3">The sequence shown here is derived from an EMBL/GenBank/DDBJ whole genome shotgun (WGS) entry which is preliminary data.</text>
</comment>
<dbReference type="PRINTS" id="PR01438">
    <property type="entry name" value="UNVRSLSTRESS"/>
</dbReference>
<dbReference type="RefSeq" id="WP_125712476.1">
    <property type="nucleotide sequence ID" value="NZ_JBHTOP010000002.1"/>
</dbReference>
<protein>
    <submittedName>
        <fullName evidence="3">Universal stress protein</fullName>
    </submittedName>
</protein>
<evidence type="ECO:0000259" key="2">
    <source>
        <dbReference type="Pfam" id="PF00582"/>
    </source>
</evidence>
<dbReference type="Pfam" id="PF00582">
    <property type="entry name" value="Usp"/>
    <property type="match status" value="1"/>
</dbReference>
<dbReference type="Proteomes" id="UP001597267">
    <property type="component" value="Unassembled WGS sequence"/>
</dbReference>
<evidence type="ECO:0000256" key="1">
    <source>
        <dbReference type="ARBA" id="ARBA00008791"/>
    </source>
</evidence>
<proteinExistence type="inferred from homology"/>
<keyword evidence="4" id="KW-1185">Reference proteome</keyword>
<dbReference type="SUPFAM" id="SSF52402">
    <property type="entry name" value="Adenine nucleotide alpha hydrolases-like"/>
    <property type="match status" value="1"/>
</dbReference>
<sequence>MVQNYQNILVATDGSAQAQAAFDQAMALAQTYKAKLYVVQVVIPPYFTSRSETGGVILRDMINEAKANLAQLVDQAKADGFANIEAIQAEGSPRDIISKKLPEELNIDLIVLGATGRTTTEKLFLGSVSEYVTRHAKAQILIVR</sequence>
<dbReference type="EMBL" id="JBHTOP010000002">
    <property type="protein sequence ID" value="MFD1670646.1"/>
    <property type="molecule type" value="Genomic_DNA"/>
</dbReference>
<dbReference type="PANTHER" id="PTHR46268:SF6">
    <property type="entry name" value="UNIVERSAL STRESS PROTEIN UP12"/>
    <property type="match status" value="1"/>
</dbReference>
<dbReference type="InterPro" id="IPR006016">
    <property type="entry name" value="UspA"/>
</dbReference>
<dbReference type="Gene3D" id="3.40.50.620">
    <property type="entry name" value="HUPs"/>
    <property type="match status" value="1"/>
</dbReference>
<name>A0ABW4J2P8_9LACO</name>
<feature type="domain" description="UspA" evidence="2">
    <location>
        <begin position="5"/>
        <end position="144"/>
    </location>
</feature>
<dbReference type="CDD" id="cd00293">
    <property type="entry name" value="USP-like"/>
    <property type="match status" value="1"/>
</dbReference>
<gene>
    <name evidence="3" type="ORF">ACFQ5M_00905</name>
</gene>
<dbReference type="InterPro" id="IPR006015">
    <property type="entry name" value="Universal_stress_UspA"/>
</dbReference>
<accession>A0ABW4J2P8</accession>
<organism evidence="3 4">
    <name type="scientific">Agrilactobacillus yilanensis</name>
    <dbReference type="NCBI Taxonomy" id="2485997"/>
    <lineage>
        <taxon>Bacteria</taxon>
        <taxon>Bacillati</taxon>
        <taxon>Bacillota</taxon>
        <taxon>Bacilli</taxon>
        <taxon>Lactobacillales</taxon>
        <taxon>Lactobacillaceae</taxon>
        <taxon>Agrilactobacillus</taxon>
    </lineage>
</organism>
<comment type="similarity">
    <text evidence="1">Belongs to the universal stress protein A family.</text>
</comment>
<evidence type="ECO:0000313" key="4">
    <source>
        <dbReference type="Proteomes" id="UP001597267"/>
    </source>
</evidence>
<dbReference type="PANTHER" id="PTHR46268">
    <property type="entry name" value="STRESS RESPONSE PROTEIN NHAX"/>
    <property type="match status" value="1"/>
</dbReference>
<dbReference type="InterPro" id="IPR014729">
    <property type="entry name" value="Rossmann-like_a/b/a_fold"/>
</dbReference>
<reference evidence="4" key="1">
    <citation type="journal article" date="2019" name="Int. J. Syst. Evol. Microbiol.">
        <title>The Global Catalogue of Microorganisms (GCM) 10K type strain sequencing project: providing services to taxonomists for standard genome sequencing and annotation.</title>
        <authorList>
            <consortium name="The Broad Institute Genomics Platform"/>
            <consortium name="The Broad Institute Genome Sequencing Center for Infectious Disease"/>
            <person name="Wu L."/>
            <person name="Ma J."/>
        </authorList>
    </citation>
    <scope>NUCLEOTIDE SEQUENCE [LARGE SCALE GENOMIC DNA]</scope>
    <source>
        <strain evidence="4">CCM 8896</strain>
    </source>
</reference>